<sequence>MALLETRRQIPIGRIQNSTRRIISRQMMWDVFRLLTIDASDGVNGLVTSCSKREMSEAKTDEIDSEVPLSYVLPQIGMIHERASISPMLCMPKLLPVKGPKLLRMESLEAQKLAKANGRDQ</sequence>
<accession>G7YV49</accession>
<keyword evidence="2" id="KW-1185">Reference proteome</keyword>
<name>G7YV49_CLOSI</name>
<gene>
    <name evidence="1" type="ORF">CLF_111613</name>
</gene>
<evidence type="ECO:0000313" key="2">
    <source>
        <dbReference type="Proteomes" id="UP000008909"/>
    </source>
</evidence>
<evidence type="ECO:0000313" key="1">
    <source>
        <dbReference type="EMBL" id="GAA56829.1"/>
    </source>
</evidence>
<protein>
    <submittedName>
        <fullName evidence="1">Uncharacterized protein</fullName>
    </submittedName>
</protein>
<dbReference type="EMBL" id="DF144401">
    <property type="protein sequence ID" value="GAA56829.1"/>
    <property type="molecule type" value="Genomic_DNA"/>
</dbReference>
<reference evidence="1" key="1">
    <citation type="journal article" date="2011" name="Genome Biol.">
        <title>The draft genome of the carcinogenic human liver fluke Clonorchis sinensis.</title>
        <authorList>
            <person name="Wang X."/>
            <person name="Chen W."/>
            <person name="Huang Y."/>
            <person name="Sun J."/>
            <person name="Men J."/>
            <person name="Liu H."/>
            <person name="Luo F."/>
            <person name="Guo L."/>
            <person name="Lv X."/>
            <person name="Deng C."/>
            <person name="Zhou C."/>
            <person name="Fan Y."/>
            <person name="Li X."/>
            <person name="Huang L."/>
            <person name="Hu Y."/>
            <person name="Liang C."/>
            <person name="Hu X."/>
            <person name="Xu J."/>
            <person name="Yu X."/>
        </authorList>
    </citation>
    <scope>NUCLEOTIDE SEQUENCE [LARGE SCALE GENOMIC DNA]</scope>
    <source>
        <strain evidence="1">Henan</strain>
    </source>
</reference>
<dbReference type="InterPro" id="IPR028233">
    <property type="entry name" value="BBIP10"/>
</dbReference>
<dbReference type="Pfam" id="PF14777">
    <property type="entry name" value="BBIP10"/>
    <property type="match status" value="1"/>
</dbReference>
<organism evidence="1 2">
    <name type="scientific">Clonorchis sinensis</name>
    <name type="common">Chinese liver fluke</name>
    <dbReference type="NCBI Taxonomy" id="79923"/>
    <lineage>
        <taxon>Eukaryota</taxon>
        <taxon>Metazoa</taxon>
        <taxon>Spiralia</taxon>
        <taxon>Lophotrochozoa</taxon>
        <taxon>Platyhelminthes</taxon>
        <taxon>Trematoda</taxon>
        <taxon>Digenea</taxon>
        <taxon>Opisthorchiida</taxon>
        <taxon>Opisthorchiata</taxon>
        <taxon>Opisthorchiidae</taxon>
        <taxon>Clonorchis</taxon>
    </lineage>
</organism>
<dbReference type="GO" id="GO:0060271">
    <property type="term" value="P:cilium assembly"/>
    <property type="evidence" value="ECO:0007669"/>
    <property type="project" value="InterPro"/>
</dbReference>
<dbReference type="GO" id="GO:0034464">
    <property type="term" value="C:BBSome"/>
    <property type="evidence" value="ECO:0007669"/>
    <property type="project" value="InterPro"/>
</dbReference>
<dbReference type="Proteomes" id="UP000008909">
    <property type="component" value="Unassembled WGS sequence"/>
</dbReference>
<proteinExistence type="predicted"/>
<reference key="2">
    <citation type="submission" date="2011-10" db="EMBL/GenBank/DDBJ databases">
        <title>The genome and transcriptome sequence of Clonorchis sinensis provide insights into the carcinogenic liver fluke.</title>
        <authorList>
            <person name="Wang X."/>
            <person name="Huang Y."/>
            <person name="Chen W."/>
            <person name="Liu H."/>
            <person name="Guo L."/>
            <person name="Chen Y."/>
            <person name="Luo F."/>
            <person name="Zhou W."/>
            <person name="Sun J."/>
            <person name="Mao Q."/>
            <person name="Liang P."/>
            <person name="Zhou C."/>
            <person name="Tian Y."/>
            <person name="Men J."/>
            <person name="Lv X."/>
            <person name="Huang L."/>
            <person name="Zhou J."/>
            <person name="Hu Y."/>
            <person name="Li R."/>
            <person name="Zhang F."/>
            <person name="Lei H."/>
            <person name="Li X."/>
            <person name="Hu X."/>
            <person name="Liang C."/>
            <person name="Xu J."/>
            <person name="Wu Z."/>
            <person name="Yu X."/>
        </authorList>
    </citation>
    <scope>NUCLEOTIDE SEQUENCE</scope>
    <source>
        <strain>Henan</strain>
    </source>
</reference>
<dbReference type="AlphaFoldDB" id="G7YV49"/>